<evidence type="ECO:0000259" key="2">
    <source>
        <dbReference type="Pfam" id="PF01425"/>
    </source>
</evidence>
<dbReference type="KEGG" id="gma:AciX8_1443"/>
<evidence type="ECO:0000313" key="4">
    <source>
        <dbReference type="Proteomes" id="UP000007113"/>
    </source>
</evidence>
<dbReference type="STRING" id="682795.AciX8_1443"/>
<dbReference type="Pfam" id="PF01425">
    <property type="entry name" value="Amidase"/>
    <property type="match status" value="2"/>
</dbReference>
<reference evidence="3 4" key="1">
    <citation type="submission" date="2011-11" db="EMBL/GenBank/DDBJ databases">
        <title>Complete sequence of Granulicella mallensis MP5ACTX8.</title>
        <authorList>
            <consortium name="US DOE Joint Genome Institute"/>
            <person name="Lucas S."/>
            <person name="Copeland A."/>
            <person name="Lapidus A."/>
            <person name="Cheng J.-F."/>
            <person name="Goodwin L."/>
            <person name="Pitluck S."/>
            <person name="Peters L."/>
            <person name="Lu M."/>
            <person name="Detter J.C."/>
            <person name="Han C."/>
            <person name="Tapia R."/>
            <person name="Land M."/>
            <person name="Hauser L."/>
            <person name="Kyrpides N."/>
            <person name="Ivanova N."/>
            <person name="Mikhailova N."/>
            <person name="Pagani I."/>
            <person name="Rawat S."/>
            <person name="Mannisto M."/>
            <person name="Haggblom M."/>
            <person name="Woyke T."/>
        </authorList>
    </citation>
    <scope>NUCLEOTIDE SEQUENCE [LARGE SCALE GENOMIC DNA]</scope>
    <source>
        <strain evidence="4">ATCC BAA-1857 / DSM 23137 / MP5ACTX8</strain>
    </source>
</reference>
<dbReference type="GO" id="GO:0004040">
    <property type="term" value="F:amidase activity"/>
    <property type="evidence" value="ECO:0007669"/>
    <property type="project" value="UniProtKB-EC"/>
</dbReference>
<protein>
    <submittedName>
        <fullName evidence="3">Amidase</fullName>
        <ecNumber evidence="3">3.5.1.4</ecNumber>
    </submittedName>
</protein>
<dbReference type="EC" id="3.5.1.4" evidence="3"/>
<evidence type="ECO:0000313" key="3">
    <source>
        <dbReference type="EMBL" id="AEU35786.1"/>
    </source>
</evidence>
<comment type="similarity">
    <text evidence="1">Belongs to the amidase family.</text>
</comment>
<proteinExistence type="inferred from homology"/>
<dbReference type="RefSeq" id="WP_014264665.1">
    <property type="nucleotide sequence ID" value="NC_016631.1"/>
</dbReference>
<gene>
    <name evidence="3" type="ordered locus">AciX8_1443</name>
</gene>
<dbReference type="EMBL" id="CP003130">
    <property type="protein sequence ID" value="AEU35786.1"/>
    <property type="molecule type" value="Genomic_DNA"/>
</dbReference>
<dbReference type="InterPro" id="IPR036928">
    <property type="entry name" value="AS_sf"/>
</dbReference>
<dbReference type="Gene3D" id="3.90.1300.10">
    <property type="entry name" value="Amidase signature (AS) domain"/>
    <property type="match status" value="1"/>
</dbReference>
<dbReference type="HOGENOM" id="CLU_009600_0_3_0"/>
<feature type="domain" description="Amidase" evidence="2">
    <location>
        <begin position="393"/>
        <end position="504"/>
    </location>
</feature>
<dbReference type="InterPro" id="IPR000120">
    <property type="entry name" value="Amidase"/>
</dbReference>
<evidence type="ECO:0000256" key="1">
    <source>
        <dbReference type="ARBA" id="ARBA00009199"/>
    </source>
</evidence>
<accession>G8P0T9</accession>
<keyword evidence="4" id="KW-1185">Reference proteome</keyword>
<dbReference type="SUPFAM" id="SSF75304">
    <property type="entry name" value="Amidase signature (AS) enzymes"/>
    <property type="match status" value="1"/>
</dbReference>
<dbReference type="eggNOG" id="COG0154">
    <property type="taxonomic scope" value="Bacteria"/>
</dbReference>
<name>G8P0T9_GRAMM</name>
<sequence length="542" mass="57189">MKLTRRGFGILAGGAVIAETLLGNWPMLAQPAAGEVADADKLSAMSLTEVSEMVHNKTITSTQLVKALLDRINVYNPKVNCYVTVMAKEALGQAAQLDAEQKANKFRGPLHGIPIALKDNIDTAGTRTTAASPMFKDRVPTEDADIVRRLKGAGAIILGKLNLHEFALGCTGDISYFGPTRNPWSLEYVTGGSSAGSGAAVSAALVYGALGTDTGGSIRCPSAWCGIVGLKPTVGLVSIRGIIPCTADLDHCGPMARTVEDVALMLGQMTGYDSLDIFSVQSTPEDYVKAMKQPVSSFRLGTPQSFYDHLDPEIDKAVKAALEVLTKLTAGVTSSAPLWDGSPGAGTGDADFYHHDLIEKYGLNYMPPTRARFEKLENPPPGTKVPTAADAARAHQKLMTTRRMIDSSFKDFDLVVVPTTRLLAPKINDSLAIEAKGGGFGGGAGGASGGKVYDWFAPGGGCMNTSPFDAYGVPAISLPCGFTESGMPIGLMIAGPHFTEGKVLALAYAYQQATQWHKKQPPLTAETVVPPIIESKSSPENK</sequence>
<keyword evidence="3" id="KW-0378">Hydrolase</keyword>
<dbReference type="PANTHER" id="PTHR11895">
    <property type="entry name" value="TRANSAMIDASE"/>
    <property type="match status" value="1"/>
</dbReference>
<feature type="domain" description="Amidase" evidence="2">
    <location>
        <begin position="64"/>
        <end position="331"/>
    </location>
</feature>
<dbReference type="PANTHER" id="PTHR11895:SF7">
    <property type="entry name" value="GLUTAMYL-TRNA(GLN) AMIDOTRANSFERASE SUBUNIT A, MITOCHONDRIAL"/>
    <property type="match status" value="1"/>
</dbReference>
<dbReference type="Proteomes" id="UP000007113">
    <property type="component" value="Chromosome"/>
</dbReference>
<organism evidence="3 4">
    <name type="scientific">Granulicella mallensis (strain ATCC BAA-1857 / DSM 23137 / MP5ACTX8)</name>
    <dbReference type="NCBI Taxonomy" id="682795"/>
    <lineage>
        <taxon>Bacteria</taxon>
        <taxon>Pseudomonadati</taxon>
        <taxon>Acidobacteriota</taxon>
        <taxon>Terriglobia</taxon>
        <taxon>Terriglobales</taxon>
        <taxon>Acidobacteriaceae</taxon>
        <taxon>Granulicella</taxon>
    </lineage>
</organism>
<dbReference type="InterPro" id="IPR023631">
    <property type="entry name" value="Amidase_dom"/>
</dbReference>
<dbReference type="AlphaFoldDB" id="G8P0T9"/>
<dbReference type="OrthoDB" id="9811471at2"/>